<comment type="subcellular location">
    <subcellularLocation>
        <location evidence="4">Cytoplasm</location>
    </subcellularLocation>
</comment>
<comment type="function">
    <text evidence="4">Component of the eukaryotic translation initiation factor 3 (eIF-3) complex, which is involved in protein synthesis of a specialized repertoire of mRNAs and, together with other initiation factors, stimulates binding of mRNA and methionyl-tRNAi to the 40S ribosome. The eIF-3 complex specifically targets and initiates translation of a subset of mRNAs involved in cell proliferation.</text>
</comment>
<evidence type="ECO:0000256" key="3">
    <source>
        <dbReference type="ARBA" id="ARBA00022917"/>
    </source>
</evidence>
<comment type="subunit">
    <text evidence="4">Component of the eukaryotic translation initiation factor 3 (eIF-3) complex.</text>
</comment>
<sequence length="524" mass="61149">MADKDKEETRSRDGRSDDDDYAYEKQARREQIPDAVDHFLGSLLAALQTRNIPEIHRLYEDTFNKLTDRHYKSTKWPSVETVMDQVSTHPLFLILYKELYYRHMFARAISVTFEDRKGSWENYCKLLDLIISDLQEGENLTVGLPPQWIWDILDEFIYHYQTYCMFRSKAVKIQRDKEIADMKDNPEVFHTTRVLMYMETLVRCSRIEDYLKDPESGSGGAFSDETARLLGYFALMQLLRMHSLLGDYHLAMQTIECIDIHEEVPLFYKIPACHVTLYYYMGFAYLMMRRYADSIRTFGDILVFLSKTSGVNSLSYQYDAMVKKQDQMYGLMLVGLALSPRQVDESLEKTIRDKHAEKQARLQRGEELAFEELFSYACPKFVSAAAPNFEQAALQADSFNANEAHQRQLKLFLQEMKQQQFLPRIGSYMKLYTAIKTSKLAQLCEMDEEGLRDQLMCVMHKTSQKVRQKGAPLAGEDQLCGEVEFYLDGDMVHINSQRTEREHADVFLEQILKFQDLLKKMGKA</sequence>
<dbReference type="PANTHER" id="PTHR13242">
    <property type="entry name" value="EUKARYOTIC TRANSLATION INITIATION FACTOR 3"/>
    <property type="match status" value="1"/>
</dbReference>
<proteinExistence type="inferred from homology"/>
<evidence type="ECO:0000256" key="4">
    <source>
        <dbReference type="HAMAP-Rule" id="MF_03011"/>
    </source>
</evidence>
<feature type="compositionally biased region" description="Basic and acidic residues" evidence="5">
    <location>
        <begin position="1"/>
        <end position="15"/>
    </location>
</feature>
<dbReference type="GO" id="GO:0003743">
    <property type="term" value="F:translation initiation factor activity"/>
    <property type="evidence" value="ECO:0007669"/>
    <property type="project" value="UniProtKB-UniRule"/>
</dbReference>
<keyword evidence="1 4" id="KW-0963">Cytoplasm</keyword>
<evidence type="ECO:0000256" key="2">
    <source>
        <dbReference type="ARBA" id="ARBA00022540"/>
    </source>
</evidence>
<dbReference type="Pfam" id="PF10255">
    <property type="entry name" value="Paf67"/>
    <property type="match status" value="1"/>
</dbReference>
<accession>A0A7S3T7U8</accession>
<dbReference type="HAMAP" id="MF_03011">
    <property type="entry name" value="eIF3l"/>
    <property type="match status" value="1"/>
</dbReference>
<comment type="similarity">
    <text evidence="4">Belongs to the eIF-3 subunit L family.</text>
</comment>
<feature type="region of interest" description="Disordered" evidence="5">
    <location>
        <begin position="1"/>
        <end position="24"/>
    </location>
</feature>
<dbReference type="InterPro" id="IPR019382">
    <property type="entry name" value="eIF3l"/>
</dbReference>
<evidence type="ECO:0000256" key="5">
    <source>
        <dbReference type="SAM" id="MobiDB-lite"/>
    </source>
</evidence>
<dbReference type="EMBL" id="HBIQ01070659">
    <property type="protein sequence ID" value="CAE0575219.1"/>
    <property type="molecule type" value="Transcribed_RNA"/>
</dbReference>
<dbReference type="GO" id="GO:0001732">
    <property type="term" value="P:formation of cytoplasmic translation initiation complex"/>
    <property type="evidence" value="ECO:0007669"/>
    <property type="project" value="UniProtKB-UniRule"/>
</dbReference>
<keyword evidence="3 4" id="KW-0648">Protein biosynthesis</keyword>
<organism evidence="6">
    <name type="scientific">Strombidinopsis acuminata</name>
    <dbReference type="NCBI Taxonomy" id="141414"/>
    <lineage>
        <taxon>Eukaryota</taxon>
        <taxon>Sar</taxon>
        <taxon>Alveolata</taxon>
        <taxon>Ciliophora</taxon>
        <taxon>Intramacronucleata</taxon>
        <taxon>Spirotrichea</taxon>
        <taxon>Choreotrichia</taxon>
        <taxon>Choreotrichida</taxon>
        <taxon>Strombidinopsidae</taxon>
        <taxon>Strombidinopsis</taxon>
    </lineage>
</organism>
<keyword evidence="2 4" id="KW-0396">Initiation factor</keyword>
<dbReference type="GO" id="GO:0016282">
    <property type="term" value="C:eukaryotic 43S preinitiation complex"/>
    <property type="evidence" value="ECO:0007669"/>
    <property type="project" value="UniProtKB-UniRule"/>
</dbReference>
<dbReference type="AlphaFoldDB" id="A0A7S3T7U8"/>
<gene>
    <name evidence="6" type="ORF">SACU0126_LOCUS22589</name>
</gene>
<evidence type="ECO:0000313" key="6">
    <source>
        <dbReference type="EMBL" id="CAE0575219.1"/>
    </source>
</evidence>
<dbReference type="PANTHER" id="PTHR13242:SF0">
    <property type="entry name" value="EUKARYOTIC TRANSLATION INITIATION FACTOR 3 SUBUNIT L"/>
    <property type="match status" value="1"/>
</dbReference>
<evidence type="ECO:0000256" key="1">
    <source>
        <dbReference type="ARBA" id="ARBA00022490"/>
    </source>
</evidence>
<name>A0A7S3T7U8_9SPIT</name>
<protein>
    <recommendedName>
        <fullName evidence="4">Eukaryotic translation initiation factor 3 subunit L</fullName>
        <shortName evidence="4">eIF3l</shortName>
    </recommendedName>
</protein>
<dbReference type="GO" id="GO:0033290">
    <property type="term" value="C:eukaryotic 48S preinitiation complex"/>
    <property type="evidence" value="ECO:0007669"/>
    <property type="project" value="UniProtKB-UniRule"/>
</dbReference>
<reference evidence="6" key="1">
    <citation type="submission" date="2021-01" db="EMBL/GenBank/DDBJ databases">
        <authorList>
            <person name="Corre E."/>
            <person name="Pelletier E."/>
            <person name="Niang G."/>
            <person name="Scheremetjew M."/>
            <person name="Finn R."/>
            <person name="Kale V."/>
            <person name="Holt S."/>
            <person name="Cochrane G."/>
            <person name="Meng A."/>
            <person name="Brown T."/>
            <person name="Cohen L."/>
        </authorList>
    </citation>
    <scope>NUCLEOTIDE SEQUENCE</scope>
    <source>
        <strain evidence="6">SPMC142</strain>
    </source>
</reference>
<dbReference type="GO" id="GO:0005852">
    <property type="term" value="C:eukaryotic translation initiation factor 3 complex"/>
    <property type="evidence" value="ECO:0007669"/>
    <property type="project" value="UniProtKB-UniRule"/>
</dbReference>